<reference evidence="2" key="1">
    <citation type="submission" date="2017-02" db="UniProtKB">
        <authorList>
            <consortium name="WormBaseParasite"/>
        </authorList>
    </citation>
    <scope>IDENTIFICATION</scope>
</reference>
<proteinExistence type="predicted"/>
<dbReference type="AlphaFoldDB" id="A0A0M3HKP7"/>
<name>A0A0M3HKP7_ASCLU</name>
<protein>
    <submittedName>
        <fullName evidence="2">Uncharacterized protein</fullName>
    </submittedName>
</protein>
<evidence type="ECO:0000313" key="1">
    <source>
        <dbReference type="Proteomes" id="UP000036681"/>
    </source>
</evidence>
<accession>A0A0M3HKP7</accession>
<evidence type="ECO:0000313" key="2">
    <source>
        <dbReference type="WBParaSite" id="ALUE_0000209201-mRNA-1"/>
    </source>
</evidence>
<organism evidence="1 2">
    <name type="scientific">Ascaris lumbricoides</name>
    <name type="common">Giant roundworm</name>
    <dbReference type="NCBI Taxonomy" id="6252"/>
    <lineage>
        <taxon>Eukaryota</taxon>
        <taxon>Metazoa</taxon>
        <taxon>Ecdysozoa</taxon>
        <taxon>Nematoda</taxon>
        <taxon>Chromadorea</taxon>
        <taxon>Rhabditida</taxon>
        <taxon>Spirurina</taxon>
        <taxon>Ascaridomorpha</taxon>
        <taxon>Ascaridoidea</taxon>
        <taxon>Ascarididae</taxon>
        <taxon>Ascaris</taxon>
    </lineage>
</organism>
<dbReference type="WBParaSite" id="ALUE_0000209201-mRNA-1">
    <property type="protein sequence ID" value="ALUE_0000209201-mRNA-1"/>
    <property type="gene ID" value="ALUE_0000209201"/>
</dbReference>
<sequence>MLLLKEVIYAFSSGKGRLLRASCKIGLQFISRLVLAFIQDFTYERFLNFINSFKNLTIRKFCFIRFQREYFILEGRILCFDEKTNRLVRIDLRSNERQYFAVPLEFQFQHYYWSHLSEINK</sequence>
<keyword evidence="1" id="KW-1185">Reference proteome</keyword>
<dbReference type="Proteomes" id="UP000036681">
    <property type="component" value="Unplaced"/>
</dbReference>